<evidence type="ECO:0000313" key="1">
    <source>
        <dbReference type="EMBL" id="JAG99963.1"/>
    </source>
</evidence>
<dbReference type="AlphaFoldDB" id="A0A0E9P657"/>
<sequence length="20" mass="2251">MIGREKKISLTFLGVLCVSR</sequence>
<organism evidence="1">
    <name type="scientific">Anguilla anguilla</name>
    <name type="common">European freshwater eel</name>
    <name type="synonym">Muraena anguilla</name>
    <dbReference type="NCBI Taxonomy" id="7936"/>
    <lineage>
        <taxon>Eukaryota</taxon>
        <taxon>Metazoa</taxon>
        <taxon>Chordata</taxon>
        <taxon>Craniata</taxon>
        <taxon>Vertebrata</taxon>
        <taxon>Euteleostomi</taxon>
        <taxon>Actinopterygii</taxon>
        <taxon>Neopterygii</taxon>
        <taxon>Teleostei</taxon>
        <taxon>Anguilliformes</taxon>
        <taxon>Anguillidae</taxon>
        <taxon>Anguilla</taxon>
    </lineage>
</organism>
<protein>
    <submittedName>
        <fullName evidence="1">Uncharacterized protein</fullName>
    </submittedName>
</protein>
<proteinExistence type="predicted"/>
<accession>A0A0E9P657</accession>
<name>A0A0E9P657_ANGAN</name>
<dbReference type="EMBL" id="GBXM01108613">
    <property type="protein sequence ID" value="JAG99963.1"/>
    <property type="molecule type" value="Transcribed_RNA"/>
</dbReference>
<reference evidence="1" key="1">
    <citation type="submission" date="2014-11" db="EMBL/GenBank/DDBJ databases">
        <authorList>
            <person name="Amaro Gonzalez C."/>
        </authorList>
    </citation>
    <scope>NUCLEOTIDE SEQUENCE</scope>
</reference>
<reference evidence="1" key="2">
    <citation type="journal article" date="2015" name="Fish Shellfish Immunol.">
        <title>Early steps in the European eel (Anguilla anguilla)-Vibrio vulnificus interaction in the gills: Role of the RtxA13 toxin.</title>
        <authorList>
            <person name="Callol A."/>
            <person name="Pajuelo D."/>
            <person name="Ebbesson L."/>
            <person name="Teles M."/>
            <person name="MacKenzie S."/>
            <person name="Amaro C."/>
        </authorList>
    </citation>
    <scope>NUCLEOTIDE SEQUENCE</scope>
</reference>